<keyword evidence="1" id="KW-1133">Transmembrane helix</keyword>
<keyword evidence="1" id="KW-0812">Transmembrane</keyword>
<dbReference type="EMBL" id="ML741817">
    <property type="protein sequence ID" value="KAE8324469.1"/>
    <property type="molecule type" value="Genomic_DNA"/>
</dbReference>
<feature type="non-terminal residue" evidence="2">
    <location>
        <position position="1"/>
    </location>
</feature>
<gene>
    <name evidence="2" type="ORF">BDV39DRAFT_180319</name>
</gene>
<dbReference type="Proteomes" id="UP000325945">
    <property type="component" value="Unassembled WGS sequence"/>
</dbReference>
<keyword evidence="3" id="KW-1185">Reference proteome</keyword>
<evidence type="ECO:0000313" key="2">
    <source>
        <dbReference type="EMBL" id="KAE8324469.1"/>
    </source>
</evidence>
<sequence length="66" mass="7615">MHGIIEFLFLFLFLFFFSYHTIVIIRRRFSSYGGGDTEIVQFGLTKLPKAPSSSSRGGRDFYSLLE</sequence>
<evidence type="ECO:0000313" key="3">
    <source>
        <dbReference type="Proteomes" id="UP000325945"/>
    </source>
</evidence>
<organism evidence="2 3">
    <name type="scientific">Aspergillus sergii</name>
    <dbReference type="NCBI Taxonomy" id="1034303"/>
    <lineage>
        <taxon>Eukaryota</taxon>
        <taxon>Fungi</taxon>
        <taxon>Dikarya</taxon>
        <taxon>Ascomycota</taxon>
        <taxon>Pezizomycotina</taxon>
        <taxon>Eurotiomycetes</taxon>
        <taxon>Eurotiomycetidae</taxon>
        <taxon>Eurotiales</taxon>
        <taxon>Aspergillaceae</taxon>
        <taxon>Aspergillus</taxon>
        <taxon>Aspergillus subgen. Circumdati</taxon>
    </lineage>
</organism>
<dbReference type="AlphaFoldDB" id="A0A5N6WX55"/>
<feature type="transmembrane region" description="Helical" evidence="1">
    <location>
        <begin position="6"/>
        <end position="25"/>
    </location>
</feature>
<keyword evidence="1" id="KW-0472">Membrane</keyword>
<proteinExistence type="predicted"/>
<protein>
    <submittedName>
        <fullName evidence="2">Uncharacterized protein</fullName>
    </submittedName>
</protein>
<evidence type="ECO:0000256" key="1">
    <source>
        <dbReference type="SAM" id="Phobius"/>
    </source>
</evidence>
<accession>A0A5N6WX55</accession>
<reference evidence="3" key="1">
    <citation type="submission" date="2019-04" db="EMBL/GenBank/DDBJ databases">
        <title>Friends and foes A comparative genomics studyof 23 Aspergillus species from section Flavi.</title>
        <authorList>
            <consortium name="DOE Joint Genome Institute"/>
            <person name="Kjaerbolling I."/>
            <person name="Vesth T."/>
            <person name="Frisvad J.C."/>
            <person name="Nybo J.L."/>
            <person name="Theobald S."/>
            <person name="Kildgaard S."/>
            <person name="Isbrandt T."/>
            <person name="Kuo A."/>
            <person name="Sato A."/>
            <person name="Lyhne E.K."/>
            <person name="Kogle M.E."/>
            <person name="Wiebenga A."/>
            <person name="Kun R.S."/>
            <person name="Lubbers R.J."/>
            <person name="Makela M.R."/>
            <person name="Barry K."/>
            <person name="Chovatia M."/>
            <person name="Clum A."/>
            <person name="Daum C."/>
            <person name="Haridas S."/>
            <person name="He G."/>
            <person name="LaButti K."/>
            <person name="Lipzen A."/>
            <person name="Mondo S."/>
            <person name="Riley R."/>
            <person name="Salamov A."/>
            <person name="Simmons B.A."/>
            <person name="Magnuson J.K."/>
            <person name="Henrissat B."/>
            <person name="Mortensen U.H."/>
            <person name="Larsen T.O."/>
            <person name="Devries R.P."/>
            <person name="Grigoriev I.V."/>
            <person name="Machida M."/>
            <person name="Baker S.E."/>
            <person name="Andersen M.R."/>
        </authorList>
    </citation>
    <scope>NUCLEOTIDE SEQUENCE [LARGE SCALE GENOMIC DNA]</scope>
    <source>
        <strain evidence="3">CBS 130017</strain>
    </source>
</reference>
<name>A0A5N6WX55_9EURO</name>